<protein>
    <submittedName>
        <fullName evidence="1">Uncharacterized protein</fullName>
    </submittedName>
</protein>
<accession>A0A0G1ADC6</accession>
<gene>
    <name evidence="1" type="ORF">UV26_C0034G0006</name>
</gene>
<sequence length="130" mass="15394">MDEWTTKDELRFQNWYKQVSTILKIDSNPNPDLHQYDYRRYYLDNAKGNEKESIINFIKLIANKPDAHGFPDAYKLPGHPTFSNESVYQDSTKGIIGGSWQDDSTFVPSKFNLSKYNEDFYKNFKYRESK</sequence>
<dbReference type="EMBL" id="LCDU01000034">
    <property type="protein sequence ID" value="KKS58934.1"/>
    <property type="molecule type" value="Genomic_DNA"/>
</dbReference>
<proteinExistence type="predicted"/>
<dbReference type="AlphaFoldDB" id="A0A0G1ADC6"/>
<dbReference type="STRING" id="1619142.UV26_C0034G0006"/>
<evidence type="ECO:0000313" key="1">
    <source>
        <dbReference type="EMBL" id="KKS58934.1"/>
    </source>
</evidence>
<comment type="caution">
    <text evidence="1">The sequence shown here is derived from an EMBL/GenBank/DDBJ whole genome shotgun (WGS) entry which is preliminary data.</text>
</comment>
<name>A0A0G1ADC6_UNCKA</name>
<evidence type="ECO:0000313" key="2">
    <source>
        <dbReference type="Proteomes" id="UP000034678"/>
    </source>
</evidence>
<organism evidence="1 2">
    <name type="scientific">candidate division WWE3 bacterium GW2011_GWF2_42_42</name>
    <dbReference type="NCBI Taxonomy" id="1619142"/>
    <lineage>
        <taxon>Bacteria</taxon>
        <taxon>Katanobacteria</taxon>
    </lineage>
</organism>
<dbReference type="Proteomes" id="UP000034678">
    <property type="component" value="Unassembled WGS sequence"/>
</dbReference>
<reference evidence="1 2" key="1">
    <citation type="journal article" date="2015" name="Nature">
        <title>rRNA introns, odd ribosomes, and small enigmatic genomes across a large radiation of phyla.</title>
        <authorList>
            <person name="Brown C.T."/>
            <person name="Hug L.A."/>
            <person name="Thomas B.C."/>
            <person name="Sharon I."/>
            <person name="Castelle C.J."/>
            <person name="Singh A."/>
            <person name="Wilkins M.J."/>
            <person name="Williams K.H."/>
            <person name="Banfield J.F."/>
        </authorList>
    </citation>
    <scope>NUCLEOTIDE SEQUENCE [LARGE SCALE GENOMIC DNA]</scope>
</reference>